<protein>
    <submittedName>
        <fullName evidence="1">Phage tail protein I</fullName>
    </submittedName>
</protein>
<accession>A0A1Y1QXH2</accession>
<comment type="caution">
    <text evidence="1">The sequence shown here is derived from an EMBL/GenBank/DDBJ whole genome shotgun (WGS) entry which is preliminary data.</text>
</comment>
<proteinExistence type="predicted"/>
<evidence type="ECO:0000313" key="1">
    <source>
        <dbReference type="EMBL" id="OQX16154.1"/>
    </source>
</evidence>
<dbReference type="AlphaFoldDB" id="A0A1Y1QXH2"/>
<dbReference type="InterPro" id="IPR006521">
    <property type="entry name" value="Tail_protein_I"/>
</dbReference>
<dbReference type="Proteomes" id="UP000192491">
    <property type="component" value="Unassembled WGS sequence"/>
</dbReference>
<reference evidence="1 2" key="1">
    <citation type="submission" date="2017-01" db="EMBL/GenBank/DDBJ databases">
        <title>Novel large sulfur bacteria in the metagenomes of groundwater-fed chemosynthetic microbial mats in the Lake Huron basin.</title>
        <authorList>
            <person name="Sharrar A.M."/>
            <person name="Flood B.E."/>
            <person name="Bailey J.V."/>
            <person name="Jones D.S."/>
            <person name="Biddanda B."/>
            <person name="Ruberg S.A."/>
            <person name="Marcus D.N."/>
            <person name="Dick G.J."/>
        </authorList>
    </citation>
    <scope>NUCLEOTIDE SEQUENCE [LARGE SCALE GENOMIC DNA]</scope>
    <source>
        <strain evidence="1">A8</strain>
    </source>
</reference>
<dbReference type="Pfam" id="PF09684">
    <property type="entry name" value="Tail_P2_I"/>
    <property type="match status" value="1"/>
</dbReference>
<gene>
    <name evidence="1" type="ORF">BWK73_04640</name>
</gene>
<name>A0A1Y1QXH2_9GAMM</name>
<organism evidence="1 2">
    <name type="scientific">Thiothrix lacustris</name>
    <dbReference type="NCBI Taxonomy" id="525917"/>
    <lineage>
        <taxon>Bacteria</taxon>
        <taxon>Pseudomonadati</taxon>
        <taxon>Pseudomonadota</taxon>
        <taxon>Gammaproteobacteria</taxon>
        <taxon>Thiotrichales</taxon>
        <taxon>Thiotrichaceae</taxon>
        <taxon>Thiothrix</taxon>
    </lineage>
</organism>
<dbReference type="EMBL" id="MTEJ01000007">
    <property type="protein sequence ID" value="OQX16154.1"/>
    <property type="molecule type" value="Genomic_DNA"/>
</dbReference>
<sequence length="237" mass="26972">MSEFKALLPNNSSQLERDLEKVMAARVEGLNERDLRQLKRADVCPEQWLPWLAWERRVTYWKDGWSLDTKRDVVDASIAVHRRKGTVRSVETAIAATGIDAVVSIGREHADYVPHTFRVTVDVDQHRPTPANVDDLLYMVDSHKPARCAYYLQFDHAVAVDSNTLRVRGAVDGRAAEDQEPHALRWYHRLLAQPTVVALQHTHRQQQAADETLTYRSAVSLPIQRVANLTTHLKEAA</sequence>
<evidence type="ECO:0000313" key="2">
    <source>
        <dbReference type="Proteomes" id="UP000192491"/>
    </source>
</evidence>
<dbReference type="NCBIfam" id="TIGR01634">
    <property type="entry name" value="tail_P2_I"/>
    <property type="match status" value="1"/>
</dbReference>